<dbReference type="GO" id="GO:0016787">
    <property type="term" value="F:hydrolase activity"/>
    <property type="evidence" value="ECO:0007669"/>
    <property type="project" value="InterPro"/>
</dbReference>
<organism evidence="2 3">
    <name type="scientific">Segatella copri</name>
    <dbReference type="NCBI Taxonomy" id="165179"/>
    <lineage>
        <taxon>Bacteria</taxon>
        <taxon>Pseudomonadati</taxon>
        <taxon>Bacteroidota</taxon>
        <taxon>Bacteroidia</taxon>
        <taxon>Bacteroidales</taxon>
        <taxon>Prevotellaceae</taxon>
        <taxon>Segatella</taxon>
    </lineage>
</organism>
<evidence type="ECO:0000259" key="1">
    <source>
        <dbReference type="Pfam" id="PF04851"/>
    </source>
</evidence>
<comment type="caution">
    <text evidence="2">The sequence shown here is derived from an EMBL/GenBank/DDBJ whole genome shotgun (WGS) entry which is preliminary data.</text>
</comment>
<evidence type="ECO:0000313" key="3">
    <source>
        <dbReference type="Proteomes" id="UP000283872"/>
    </source>
</evidence>
<dbReference type="Pfam" id="PF04851">
    <property type="entry name" value="ResIII"/>
    <property type="match status" value="1"/>
</dbReference>
<dbReference type="EMBL" id="QRVA01000037">
    <property type="protein sequence ID" value="RGS13029.1"/>
    <property type="molecule type" value="Genomic_DNA"/>
</dbReference>
<keyword evidence="2" id="KW-0378">Hydrolase</keyword>
<dbReference type="Gene3D" id="3.40.50.300">
    <property type="entry name" value="P-loop containing nucleotide triphosphate hydrolases"/>
    <property type="match status" value="1"/>
</dbReference>
<protein>
    <submittedName>
        <fullName evidence="2">Restriction endonuclease subunit R</fullName>
    </submittedName>
</protein>
<dbReference type="InterPro" id="IPR006935">
    <property type="entry name" value="Helicase/UvrB_N"/>
</dbReference>
<dbReference type="SUPFAM" id="SSF52540">
    <property type="entry name" value="P-loop containing nucleoside triphosphate hydrolases"/>
    <property type="match status" value="1"/>
</dbReference>
<dbReference type="AlphaFoldDB" id="A0A3R5ZI67"/>
<dbReference type="GO" id="GO:0005524">
    <property type="term" value="F:ATP binding"/>
    <property type="evidence" value="ECO:0007669"/>
    <property type="project" value="InterPro"/>
</dbReference>
<name>A0A3R5ZI67_9BACT</name>
<reference evidence="2 3" key="1">
    <citation type="submission" date="2018-08" db="EMBL/GenBank/DDBJ databases">
        <title>A genome reference for cultivated species of the human gut microbiota.</title>
        <authorList>
            <person name="Zou Y."/>
            <person name="Xue W."/>
            <person name="Luo G."/>
        </authorList>
    </citation>
    <scope>NUCLEOTIDE SEQUENCE [LARGE SCALE GENOMIC DNA]</scope>
    <source>
        <strain evidence="2 3">AF24-12</strain>
    </source>
</reference>
<sequence>MFYQLIQKKRDLWFQSSDCTVLYLVDYIDQRGMLRDAQIDAIKTYLFLKIACQGKPLWQLFAEGKFNETDVDAEEINAEARDVMTKNPAALALYQYSRQKDRNGKQIAPELEQFIRHHAREIDYEKVLKDIFYQVTYSDYLFSLPMGAGKTYLMAAFIYIDLYFAQNEPHNPIWAHNFLILAPSGLKSSIVPSLRSIQNFDVTWLFPAATAMQLKRLVKFEILDEQKSARKSNVIRNPNAFKINQHWDGGTMMGLVAITNAEKVILDRWEENGKDQSLLSDDERRLVDVANELRNMIGKIPSLSIFIDEVHHASDGEIKLRQVVAGWATQGCNFCNVLGFTGTPYLEKAEKVTLGGSFNIKNTNITNVVYFYTLMEGIDNFLKRPEVKFTDHDMLTIVRSGVHEFLDKYKDTIYADGTCAKLAVYCGQIPTLEEEIYPLVSEIVTEYGLNPAEVILKRHKGSNSSKAGARKYAEPEGSEAAFAMLDSPTSKIRIVLLVQIGKEGWDCKSLTGVVLPHEGACPKNMVLQTSCRCLRQVVRGEQEKALVWMNRWNADKLNKELKQQQNITLQEFSKKPEPAKKRIERFSRMDKQQVPPIDFFQLKVEYETQVIEEQSDTATLLADESLKQKANRSLVYVQDFEGNMLGYEELRKENGESFTFHWWLQKIAKESMGALSMKELKQYEAQLHKLFDEITIADEQDGKYRTENMEYDHYQIRANIRKAFVPKRDFRISEEVVPDTATILSVEQPMPLDVEDDSRFYPSEKVVKEILAWDNDPGKMELPPEVKAVVEKMKAAGFSDTDIQMMVKDKLPKDEYPERNQTYHYLPYRFDSNLEKEYFANGLIPLMKDKQLEYYFNGDDTLTEFKIRCYRRVGKHWQYDGLYYPDFLVLSRDAEGRIDRICIIETKGEVYAAKFKERLEFMRDVFVPKNNEAFHRKRFQFLYLEDTISAEERMAKTLQMIKEFFI</sequence>
<dbReference type="RefSeq" id="WP_118086096.1">
    <property type="nucleotide sequence ID" value="NZ_QRVA01000037.1"/>
</dbReference>
<keyword evidence="2" id="KW-0540">Nuclease</keyword>
<accession>A0A3R5ZI67</accession>
<evidence type="ECO:0000313" key="2">
    <source>
        <dbReference type="EMBL" id="RGS13029.1"/>
    </source>
</evidence>
<feature type="domain" description="Helicase/UvrB N-terminal" evidence="1">
    <location>
        <begin position="138"/>
        <end position="345"/>
    </location>
</feature>
<gene>
    <name evidence="2" type="ORF">DWY11_12445</name>
</gene>
<proteinExistence type="predicted"/>
<dbReference type="GO" id="GO:0004519">
    <property type="term" value="F:endonuclease activity"/>
    <property type="evidence" value="ECO:0007669"/>
    <property type="project" value="UniProtKB-KW"/>
</dbReference>
<dbReference type="Proteomes" id="UP000283872">
    <property type="component" value="Unassembled WGS sequence"/>
</dbReference>
<dbReference type="GO" id="GO:0003677">
    <property type="term" value="F:DNA binding"/>
    <property type="evidence" value="ECO:0007669"/>
    <property type="project" value="InterPro"/>
</dbReference>
<dbReference type="InterPro" id="IPR027417">
    <property type="entry name" value="P-loop_NTPase"/>
</dbReference>
<keyword evidence="2" id="KW-0255">Endonuclease</keyword>